<gene>
    <name evidence="2" type="ORF">HYDPIDRAFT_28295</name>
</gene>
<feature type="region of interest" description="Disordered" evidence="1">
    <location>
        <begin position="65"/>
        <end position="97"/>
    </location>
</feature>
<evidence type="ECO:0000313" key="3">
    <source>
        <dbReference type="Proteomes" id="UP000053820"/>
    </source>
</evidence>
<feature type="compositionally biased region" description="Polar residues" evidence="1">
    <location>
        <begin position="77"/>
        <end position="92"/>
    </location>
</feature>
<protein>
    <submittedName>
        <fullName evidence="2">Uncharacterized protein</fullName>
    </submittedName>
</protein>
<sequence>MERRSADSNRAQTRASRRCGPFEPAQLQRDEMKQRLITRLTSRAASLWVQSLTPKVVFASKSGIPISEESNPRLGRATNNATANEPPSLQTTHPRHRQLIRDPNDLTAIVTAHRAPNDSIAAQTTHSRLKQSAYNPNELSAT</sequence>
<feature type="region of interest" description="Disordered" evidence="1">
    <location>
        <begin position="114"/>
        <end position="142"/>
    </location>
</feature>
<feature type="region of interest" description="Disordered" evidence="1">
    <location>
        <begin position="1"/>
        <end position="27"/>
    </location>
</feature>
<evidence type="ECO:0000313" key="2">
    <source>
        <dbReference type="EMBL" id="KIJ64952.1"/>
    </source>
</evidence>
<proteinExistence type="predicted"/>
<accession>A0A0C9WG78</accession>
<feature type="compositionally biased region" description="Polar residues" evidence="1">
    <location>
        <begin position="120"/>
        <end position="142"/>
    </location>
</feature>
<reference evidence="2 3" key="1">
    <citation type="submission" date="2014-04" db="EMBL/GenBank/DDBJ databases">
        <title>Evolutionary Origins and Diversification of the Mycorrhizal Mutualists.</title>
        <authorList>
            <consortium name="DOE Joint Genome Institute"/>
            <consortium name="Mycorrhizal Genomics Consortium"/>
            <person name="Kohler A."/>
            <person name="Kuo A."/>
            <person name="Nagy L.G."/>
            <person name="Floudas D."/>
            <person name="Copeland A."/>
            <person name="Barry K.W."/>
            <person name="Cichocki N."/>
            <person name="Veneault-Fourrey C."/>
            <person name="LaButti K."/>
            <person name="Lindquist E.A."/>
            <person name="Lipzen A."/>
            <person name="Lundell T."/>
            <person name="Morin E."/>
            <person name="Murat C."/>
            <person name="Riley R."/>
            <person name="Ohm R."/>
            <person name="Sun H."/>
            <person name="Tunlid A."/>
            <person name="Henrissat B."/>
            <person name="Grigoriev I.V."/>
            <person name="Hibbett D.S."/>
            <person name="Martin F."/>
        </authorList>
    </citation>
    <scope>NUCLEOTIDE SEQUENCE [LARGE SCALE GENOMIC DNA]</scope>
    <source>
        <strain evidence="2 3">MD-312</strain>
    </source>
</reference>
<keyword evidence="3" id="KW-1185">Reference proteome</keyword>
<organism evidence="2 3">
    <name type="scientific">Hydnomerulius pinastri MD-312</name>
    <dbReference type="NCBI Taxonomy" id="994086"/>
    <lineage>
        <taxon>Eukaryota</taxon>
        <taxon>Fungi</taxon>
        <taxon>Dikarya</taxon>
        <taxon>Basidiomycota</taxon>
        <taxon>Agaricomycotina</taxon>
        <taxon>Agaricomycetes</taxon>
        <taxon>Agaricomycetidae</taxon>
        <taxon>Boletales</taxon>
        <taxon>Boletales incertae sedis</taxon>
        <taxon>Leucogyrophana</taxon>
    </lineage>
</organism>
<evidence type="ECO:0000256" key="1">
    <source>
        <dbReference type="SAM" id="MobiDB-lite"/>
    </source>
</evidence>
<dbReference type="EMBL" id="KN839845">
    <property type="protein sequence ID" value="KIJ64952.1"/>
    <property type="molecule type" value="Genomic_DNA"/>
</dbReference>
<dbReference type="HOGENOM" id="CLU_1816054_0_0_1"/>
<dbReference type="AlphaFoldDB" id="A0A0C9WG78"/>
<name>A0A0C9WG78_9AGAM</name>
<dbReference type="Proteomes" id="UP000053820">
    <property type="component" value="Unassembled WGS sequence"/>
</dbReference>